<feature type="domain" description="Glycosyltransferase 2-like" evidence="5">
    <location>
        <begin position="16"/>
        <end position="135"/>
    </location>
</feature>
<evidence type="ECO:0000259" key="5">
    <source>
        <dbReference type="Pfam" id="PF00535"/>
    </source>
</evidence>
<comment type="similarity">
    <text evidence="1">Belongs to the glycosyltransferase 2 family.</text>
</comment>
<accession>A0AAU8MWE2</accession>
<organism evidence="7">
    <name type="scientific">Lysobacter firmicutimachus</name>
    <dbReference type="NCBI Taxonomy" id="1792846"/>
    <lineage>
        <taxon>Bacteria</taxon>
        <taxon>Pseudomonadati</taxon>
        <taxon>Pseudomonadota</taxon>
        <taxon>Gammaproteobacteria</taxon>
        <taxon>Lysobacterales</taxon>
        <taxon>Lysobacteraceae</taxon>
        <taxon>Lysobacter</taxon>
    </lineage>
</organism>
<dbReference type="CDD" id="cd02526">
    <property type="entry name" value="GT2_RfbF_like"/>
    <property type="match status" value="1"/>
</dbReference>
<sequence length="322" mass="34890">MSAAAANPGADVCAVIVTYHPQTDLLDGVVAAVQGQVGQLRIFDNASPDPALDGYFDGLRARGVEVFRSPRNVGLGSAINHAARAARAAGFAHVLLMDQDSTVDPDMVAQLRAALDRLRAQGPVAAVGPQFRDARTGAVAPFVRIGFPLNRKLYGGPGQTVDCDFLITSGSLLPLDALDAVGGMDEGLFIDNVDIEWSSRARHRGYRLYGVCDAGMQHRIGDLVPLASWLPLRTVVHSPTRLYYMMRNRVLLYRRAEVPLRWAAQDLPRLLLKFAGTAVFLRPRLGYVRAMLRGLRDGLCGRDGPMPSRTGDAHGRGSDPKR</sequence>
<evidence type="ECO:0000256" key="1">
    <source>
        <dbReference type="ARBA" id="ARBA00006739"/>
    </source>
</evidence>
<dbReference type="Pfam" id="PF00535">
    <property type="entry name" value="Glycos_transf_2"/>
    <property type="match status" value="1"/>
</dbReference>
<feature type="compositionally biased region" description="Basic and acidic residues" evidence="4">
    <location>
        <begin position="311"/>
        <end position="322"/>
    </location>
</feature>
<dbReference type="EMBL" id="JBANDL010000002">
    <property type="protein sequence ID" value="MEI2456541.1"/>
    <property type="molecule type" value="Genomic_DNA"/>
</dbReference>
<evidence type="ECO:0000313" key="6">
    <source>
        <dbReference type="EMBL" id="MEI2456541.1"/>
    </source>
</evidence>
<evidence type="ECO:0000256" key="2">
    <source>
        <dbReference type="ARBA" id="ARBA00022676"/>
    </source>
</evidence>
<reference evidence="7" key="2">
    <citation type="submission" date="2024-06" db="EMBL/GenBank/DDBJ databases">
        <authorList>
            <person name="Li S."/>
        </authorList>
    </citation>
    <scope>NUCLEOTIDE SEQUENCE</scope>
    <source>
        <strain evidence="7">SR10</strain>
    </source>
</reference>
<dbReference type="PANTHER" id="PTHR43179">
    <property type="entry name" value="RHAMNOSYLTRANSFERASE WBBL"/>
    <property type="match status" value="1"/>
</dbReference>
<proteinExistence type="inferred from homology"/>
<keyword evidence="3" id="KW-0808">Transferase</keyword>
<dbReference type="GO" id="GO:0016757">
    <property type="term" value="F:glycosyltransferase activity"/>
    <property type="evidence" value="ECO:0007669"/>
    <property type="project" value="UniProtKB-KW"/>
</dbReference>
<dbReference type="InterPro" id="IPR029044">
    <property type="entry name" value="Nucleotide-diphossugar_trans"/>
</dbReference>
<dbReference type="AlphaFoldDB" id="A0AAU8MWE2"/>
<dbReference type="Gene3D" id="3.90.550.10">
    <property type="entry name" value="Spore Coat Polysaccharide Biosynthesis Protein SpsA, Chain A"/>
    <property type="match status" value="1"/>
</dbReference>
<keyword evidence="2" id="KW-0328">Glycosyltransferase</keyword>
<reference evidence="6 8" key="1">
    <citation type="submission" date="2024-02" db="EMBL/GenBank/DDBJ databases">
        <title>Lysobacter Genome Sequencing and Mining.</title>
        <authorList>
            <person name="Bierman J."/>
            <person name="Walker M.C."/>
        </authorList>
    </citation>
    <scope>NUCLEOTIDE SEQUENCE [LARGE SCALE GENOMIC DNA]</scope>
    <source>
        <strain evidence="6 8">PB6250</strain>
    </source>
</reference>
<protein>
    <submittedName>
        <fullName evidence="7">Glycosyltransferase family 2 protein</fullName>
    </submittedName>
</protein>
<evidence type="ECO:0000313" key="7">
    <source>
        <dbReference type="EMBL" id="XCO75551.1"/>
    </source>
</evidence>
<name>A0AAU8MWE2_9GAMM</name>
<keyword evidence="8" id="KW-1185">Reference proteome</keyword>
<gene>
    <name evidence="7" type="ORF">ABU614_01770</name>
    <name evidence="6" type="ORF">V2J18_17915</name>
</gene>
<evidence type="ECO:0000256" key="4">
    <source>
        <dbReference type="SAM" id="MobiDB-lite"/>
    </source>
</evidence>
<dbReference type="InterPro" id="IPR001173">
    <property type="entry name" value="Glyco_trans_2-like"/>
</dbReference>
<feature type="region of interest" description="Disordered" evidence="4">
    <location>
        <begin position="302"/>
        <end position="322"/>
    </location>
</feature>
<dbReference type="RefSeq" id="WP_064747620.1">
    <property type="nucleotide sequence ID" value="NZ_CP159925.1"/>
</dbReference>
<dbReference type="PANTHER" id="PTHR43179:SF12">
    <property type="entry name" value="GALACTOFURANOSYLTRANSFERASE GLFT2"/>
    <property type="match status" value="1"/>
</dbReference>
<evidence type="ECO:0000256" key="3">
    <source>
        <dbReference type="ARBA" id="ARBA00022679"/>
    </source>
</evidence>
<evidence type="ECO:0000313" key="8">
    <source>
        <dbReference type="Proteomes" id="UP001387215"/>
    </source>
</evidence>
<dbReference type="SUPFAM" id="SSF53448">
    <property type="entry name" value="Nucleotide-diphospho-sugar transferases"/>
    <property type="match status" value="1"/>
</dbReference>
<dbReference type="EMBL" id="CP159925">
    <property type="protein sequence ID" value="XCO75551.1"/>
    <property type="molecule type" value="Genomic_DNA"/>
</dbReference>
<dbReference type="Proteomes" id="UP001387215">
    <property type="component" value="Unassembled WGS sequence"/>
</dbReference>